<dbReference type="Proteomes" id="UP001638806">
    <property type="component" value="Unassembled WGS sequence"/>
</dbReference>
<gene>
    <name evidence="1" type="ORF">ACCO45_009867</name>
</gene>
<proteinExistence type="predicted"/>
<reference evidence="1" key="1">
    <citation type="submission" date="2024-12" db="EMBL/GenBank/DDBJ databases">
        <title>Comparative genomics and development of molecular markers within Purpureocillium lilacinum and among Purpureocillium species.</title>
        <authorList>
            <person name="Yeh Z.-Y."/>
            <person name="Ni N.-T."/>
            <person name="Lo P.-H."/>
            <person name="Mushyakhwo K."/>
            <person name="Lin C.-F."/>
            <person name="Nai Y.-S."/>
        </authorList>
    </citation>
    <scope>NUCLEOTIDE SEQUENCE</scope>
    <source>
        <strain evidence="1">NCHU-NPUST-175</strain>
    </source>
</reference>
<evidence type="ECO:0000313" key="1">
    <source>
        <dbReference type="EMBL" id="KAL3955848.1"/>
    </source>
</evidence>
<accession>A0ACC4DIL4</accession>
<keyword evidence="2" id="KW-1185">Reference proteome</keyword>
<protein>
    <submittedName>
        <fullName evidence="1">Uncharacterized protein</fullName>
    </submittedName>
</protein>
<dbReference type="EMBL" id="JBGNUJ010000009">
    <property type="protein sequence ID" value="KAL3955848.1"/>
    <property type="molecule type" value="Genomic_DNA"/>
</dbReference>
<name>A0ACC4DIL4_PURLI</name>
<organism evidence="1 2">
    <name type="scientific">Purpureocillium lilacinum</name>
    <name type="common">Paecilomyces lilacinus</name>
    <dbReference type="NCBI Taxonomy" id="33203"/>
    <lineage>
        <taxon>Eukaryota</taxon>
        <taxon>Fungi</taxon>
        <taxon>Dikarya</taxon>
        <taxon>Ascomycota</taxon>
        <taxon>Pezizomycotina</taxon>
        <taxon>Sordariomycetes</taxon>
        <taxon>Hypocreomycetidae</taxon>
        <taxon>Hypocreales</taxon>
        <taxon>Ophiocordycipitaceae</taxon>
        <taxon>Purpureocillium</taxon>
    </lineage>
</organism>
<comment type="caution">
    <text evidence="1">The sequence shown here is derived from an EMBL/GenBank/DDBJ whole genome shotgun (WGS) entry which is preliminary data.</text>
</comment>
<evidence type="ECO:0000313" key="2">
    <source>
        <dbReference type="Proteomes" id="UP001638806"/>
    </source>
</evidence>
<sequence length="785" mass="86834">MSGIEVVGLISAIISLVGAVENIYSGFRDARNLPRAFREVAEKLPLVRETLRIAEQQIKSTSDEEACEAIKTVVENCKVKAERLKEIFTTVAPPILPPGSNATVLEEKKGGRAKGTCEWILGTDQLTAWLDDAAESTSPPTDLLWLHGNPGAGKSTMSMFLVEALSENFAKSRNKTLAYFFCDSGYDTRKTATAVVRGLLLQLVQQHPRLIDYVLPTYEARRTRAFDSFDALWTMFTNACADRATGRKYCVVDALDECEHEEQKTLLKHIEETFGRDRSVNELNFGILITSRPRDIHKFIKEKVAELSKKKSYPSSVAGDVTQILHDGAGGIFLWVGLACQELEDVASKDAVRRLKNIPKGLNSIYEQLLEEALGRDEDPAAIKRLLGFVMVARRPLSTWELASACQLYQDADYHERVQFTIDSIAACRLMVVVQDGTVSLLHQSVRDFLGSNARNVGCFISELEAHDRLASRCVDYLTARCALPGGNAGPQDDFGSYSTQFWPGHAHLAKDQFRIRDDQDEFFAVVSRTRDSWWREFRLKHNVSIFHVAEPSTVSIFHVAAKWGIPLLVDYALSLKDRASRFTAPFSVYVDSACRDSNGITPLSQCATSGHAQVFSAMLQRTDHKSHVEGTVIYEAARYEEHGAGPMDVLLDIRGDQVTITEDIVKAAAGNWESGPDVMKVRLDRKGRPGHDHGGYCQGRGWKLESGPEVMKAILDRQGDTVTITEGSVKAAAGNWRSAPELMKIVLDRRGSQLNITDAAVSAISKLFSGSRNDGSGKAMLKLA</sequence>